<dbReference type="SUPFAM" id="SSF46689">
    <property type="entry name" value="Homeodomain-like"/>
    <property type="match status" value="1"/>
</dbReference>
<dbReference type="Proteomes" id="UP000179441">
    <property type="component" value="Unassembled WGS sequence"/>
</dbReference>
<dbReference type="PANTHER" id="PTHR30055:SF226">
    <property type="entry name" value="HTH-TYPE TRANSCRIPTIONAL REGULATOR PKSA"/>
    <property type="match status" value="1"/>
</dbReference>
<evidence type="ECO:0000256" key="2">
    <source>
        <dbReference type="PROSITE-ProRule" id="PRU00335"/>
    </source>
</evidence>
<dbReference type="InterPro" id="IPR001647">
    <property type="entry name" value="HTH_TetR"/>
</dbReference>
<dbReference type="Pfam" id="PF00440">
    <property type="entry name" value="TetR_N"/>
    <property type="match status" value="1"/>
</dbReference>
<evidence type="ECO:0000259" key="3">
    <source>
        <dbReference type="PROSITE" id="PS50977"/>
    </source>
</evidence>
<accession>A0A1S1MCJ9</accession>
<dbReference type="AlphaFoldDB" id="A0A1S1MCJ9"/>
<gene>
    <name evidence="4" type="ORF">BKG84_16080</name>
</gene>
<evidence type="ECO:0000256" key="1">
    <source>
        <dbReference type="ARBA" id="ARBA00023125"/>
    </source>
</evidence>
<comment type="caution">
    <text evidence="4">The sequence shown here is derived from an EMBL/GenBank/DDBJ whole genome shotgun (WGS) entry which is preliminary data.</text>
</comment>
<reference evidence="4 5" key="1">
    <citation type="submission" date="2016-10" db="EMBL/GenBank/DDBJ databases">
        <title>Evaluation of Human, Veterinary and Environmental Mycobacterium chelonae Isolates by Core Genome Phylogenomic Analysis, Targeted Gene Comparison, and Anti-microbial Susceptibility Patterns: A Tale of Mistaken Identities.</title>
        <authorList>
            <person name="Fogelson S.B."/>
            <person name="Camus A.C."/>
            <person name="Lorenz W."/>
            <person name="Vasireddy R."/>
            <person name="Vasireddy S."/>
            <person name="Smith T."/>
            <person name="Brown-Elliott B.A."/>
            <person name="Wallace R.J.Jr."/>
            <person name="Hasan N.A."/>
            <person name="Reischl U."/>
            <person name="Sanchez S."/>
        </authorList>
    </citation>
    <scope>NUCLEOTIDE SEQUENCE [LARGE SCALE GENOMIC DNA]</scope>
    <source>
        <strain evidence="4 5">15518</strain>
    </source>
</reference>
<dbReference type="GO" id="GO:0000976">
    <property type="term" value="F:transcription cis-regulatory region binding"/>
    <property type="evidence" value="ECO:0007669"/>
    <property type="project" value="TreeGrafter"/>
</dbReference>
<dbReference type="InterPro" id="IPR009057">
    <property type="entry name" value="Homeodomain-like_sf"/>
</dbReference>
<dbReference type="PROSITE" id="PS50977">
    <property type="entry name" value="HTH_TETR_2"/>
    <property type="match status" value="1"/>
</dbReference>
<keyword evidence="1 2" id="KW-0238">DNA-binding</keyword>
<dbReference type="PANTHER" id="PTHR30055">
    <property type="entry name" value="HTH-TYPE TRANSCRIPTIONAL REGULATOR RUTR"/>
    <property type="match status" value="1"/>
</dbReference>
<organism evidence="4 5">
    <name type="scientific">Mycobacteroides chelonae</name>
    <name type="common">Mycobacterium chelonae</name>
    <dbReference type="NCBI Taxonomy" id="1774"/>
    <lineage>
        <taxon>Bacteria</taxon>
        <taxon>Bacillati</taxon>
        <taxon>Actinomycetota</taxon>
        <taxon>Actinomycetes</taxon>
        <taxon>Mycobacteriales</taxon>
        <taxon>Mycobacteriaceae</taxon>
        <taxon>Mycobacteroides</taxon>
    </lineage>
</organism>
<sequence length="205" mass="22679">MKAGDVTHMSQAERRRSTTAKLLEATIESILDIGYAATTVRGVAERAGVSLGARSHFFPRRIDMVMAALDYLCADRLAAARASVDQMPTGADGRLRHLLNLMWQDYTGRSFIAGMKLWVAAADDPELRTHLATSTRALNTSLQELYAHAIDDDLAQTPNLLPRIVMVHHLLSGYAFNHAFAPDGQEPGSLDWPQLRDELERLIRG</sequence>
<evidence type="ECO:0000313" key="5">
    <source>
        <dbReference type="Proteomes" id="UP000179441"/>
    </source>
</evidence>
<name>A0A1S1MCJ9_MYCCH</name>
<dbReference type="RefSeq" id="WP_070952035.1">
    <property type="nucleotide sequence ID" value="NZ_MLIS01000001.1"/>
</dbReference>
<dbReference type="Gene3D" id="1.10.357.10">
    <property type="entry name" value="Tetracycline Repressor, domain 2"/>
    <property type="match status" value="1"/>
</dbReference>
<feature type="domain" description="HTH tetR-type" evidence="3">
    <location>
        <begin position="16"/>
        <end position="76"/>
    </location>
</feature>
<dbReference type="GO" id="GO:0003700">
    <property type="term" value="F:DNA-binding transcription factor activity"/>
    <property type="evidence" value="ECO:0007669"/>
    <property type="project" value="TreeGrafter"/>
</dbReference>
<feature type="DNA-binding region" description="H-T-H motif" evidence="2">
    <location>
        <begin position="39"/>
        <end position="58"/>
    </location>
</feature>
<dbReference type="EMBL" id="MLIS01000001">
    <property type="protein sequence ID" value="OHU79685.1"/>
    <property type="molecule type" value="Genomic_DNA"/>
</dbReference>
<keyword evidence="5" id="KW-1185">Reference proteome</keyword>
<evidence type="ECO:0000313" key="4">
    <source>
        <dbReference type="EMBL" id="OHU79685.1"/>
    </source>
</evidence>
<dbReference type="InterPro" id="IPR050109">
    <property type="entry name" value="HTH-type_TetR-like_transc_reg"/>
</dbReference>
<protein>
    <recommendedName>
        <fullName evidence="3">HTH tetR-type domain-containing protein</fullName>
    </recommendedName>
</protein>
<proteinExistence type="predicted"/>